<keyword evidence="12" id="KW-0560">Oxidoreductase</keyword>
<evidence type="ECO:0000256" key="3">
    <source>
        <dbReference type="ARBA" id="ARBA00023027"/>
    </source>
</evidence>
<keyword evidence="2 8" id="KW-1278">Translocase</keyword>
<evidence type="ECO:0000256" key="5">
    <source>
        <dbReference type="ARBA" id="ARBA00023065"/>
    </source>
</evidence>
<evidence type="ECO:0000256" key="8">
    <source>
        <dbReference type="HAMAP-Rule" id="MF_00425"/>
    </source>
</evidence>
<feature type="domain" description="NqrA second alpha/beta" evidence="11">
    <location>
        <begin position="143"/>
        <end position="285"/>
    </location>
</feature>
<dbReference type="InterPro" id="IPR056148">
    <property type="entry name" value="NQRA_2nd"/>
</dbReference>
<gene>
    <name evidence="8 12" type="primary">nqrA</name>
    <name evidence="12" type="ORF">Pla52o_20410</name>
</gene>
<feature type="domain" description="NqrA N-terminal barrel-sandwich hybrid" evidence="9">
    <location>
        <begin position="31"/>
        <end position="123"/>
    </location>
</feature>
<dbReference type="GO" id="GO:0016655">
    <property type="term" value="F:oxidoreductase activity, acting on NAD(P)H, quinone or similar compound as acceptor"/>
    <property type="evidence" value="ECO:0007669"/>
    <property type="project" value="UniProtKB-UniRule"/>
</dbReference>
<keyword evidence="6 8" id="KW-0830">Ubiquinone</keyword>
<comment type="subunit">
    <text evidence="8">Composed of six subunits; NqrA, NqrB, NqrC, NqrD, NqrE and NqrF.</text>
</comment>
<reference evidence="12 13" key="1">
    <citation type="submission" date="2019-02" db="EMBL/GenBank/DDBJ databases">
        <title>Deep-cultivation of Planctomycetes and their phenomic and genomic characterization uncovers novel biology.</title>
        <authorList>
            <person name="Wiegand S."/>
            <person name="Jogler M."/>
            <person name="Boedeker C."/>
            <person name="Pinto D."/>
            <person name="Vollmers J."/>
            <person name="Rivas-Marin E."/>
            <person name="Kohn T."/>
            <person name="Peeters S.H."/>
            <person name="Heuer A."/>
            <person name="Rast P."/>
            <person name="Oberbeckmann S."/>
            <person name="Bunk B."/>
            <person name="Jeske O."/>
            <person name="Meyerdierks A."/>
            <person name="Storesund J.E."/>
            <person name="Kallscheuer N."/>
            <person name="Luecker S."/>
            <person name="Lage O.M."/>
            <person name="Pohl T."/>
            <person name="Merkel B.J."/>
            <person name="Hornburger P."/>
            <person name="Mueller R.-W."/>
            <person name="Bruemmer F."/>
            <person name="Labrenz M."/>
            <person name="Spormann A.M."/>
            <person name="Op Den Camp H."/>
            <person name="Overmann J."/>
            <person name="Amann R."/>
            <person name="Jetten M.S.M."/>
            <person name="Mascher T."/>
            <person name="Medema M.H."/>
            <person name="Devos D.P."/>
            <person name="Kaster A.-K."/>
            <person name="Ovreas L."/>
            <person name="Rohde M."/>
            <person name="Galperin M.Y."/>
            <person name="Jogler C."/>
        </authorList>
    </citation>
    <scope>NUCLEOTIDE SEQUENCE [LARGE SCALE GENOMIC DNA]</scope>
    <source>
        <strain evidence="12 13">Pla52o</strain>
    </source>
</reference>
<dbReference type="GO" id="GO:0006814">
    <property type="term" value="P:sodium ion transport"/>
    <property type="evidence" value="ECO:0007669"/>
    <property type="project" value="UniProtKB-UniRule"/>
</dbReference>
<dbReference type="NCBIfam" id="TIGR01936">
    <property type="entry name" value="nqrA"/>
    <property type="match status" value="1"/>
</dbReference>
<organism evidence="12 13">
    <name type="scientific">Novipirellula galeiformis</name>
    <dbReference type="NCBI Taxonomy" id="2528004"/>
    <lineage>
        <taxon>Bacteria</taxon>
        <taxon>Pseudomonadati</taxon>
        <taxon>Planctomycetota</taxon>
        <taxon>Planctomycetia</taxon>
        <taxon>Pirellulales</taxon>
        <taxon>Pirellulaceae</taxon>
        <taxon>Novipirellula</taxon>
    </lineage>
</organism>
<sequence>MGLREVSFREGELSHGADSSFVIRTSNTMTTIKQGLDLPITGVPEQHIEVAKHVRHVALLGDDYVGMKPTMLVGEGDIVRQGQPVFEDKKTPGVIYVAPASGKVTQLNRGAKRKFESLVIEVDGDERVEYEGVRGSDPASLGRDRVEAHLLESGLWTALRTRPFGKVPVPGTKPSSIFVQAIDTNPLAADPVVAIASRKEQFSLGLVALKQLTDGKVFVCKGEGAEIPGSSTNGVQVESFAGPHPAGLVGTHIHFLDPVGPTKTVWYINYQDVCAIGSLWQTGTLDVRRVISLAGPLVKQPRLIETRLGADVAELSAGELVDDVTPRVVSGSVLNGRTATGTHGYLGRYHNQISVLAEGNQREFLGWQGPGLDKFSVTRVYASAAMPGKKFAMTTTTHGSERAMVPLGTYEQVMPLDILPTQLLRSLIYRDTDEAQQLGALELEEEDLALCTFVCPGKYEYSSLLRESLATIEREG</sequence>
<dbReference type="Pfam" id="PF05896">
    <property type="entry name" value="NQRA_N"/>
    <property type="match status" value="1"/>
</dbReference>
<dbReference type="Pfam" id="PF11973">
    <property type="entry name" value="NQRA_SLBB"/>
    <property type="match status" value="1"/>
</dbReference>
<dbReference type="AlphaFoldDB" id="A0A5C6CKM7"/>
<keyword evidence="4 8" id="KW-0915">Sodium</keyword>
<dbReference type="Pfam" id="PF24836">
    <property type="entry name" value="NQRA_2nd"/>
    <property type="match status" value="1"/>
</dbReference>
<keyword evidence="13" id="KW-1185">Reference proteome</keyword>
<evidence type="ECO:0000259" key="11">
    <source>
        <dbReference type="Pfam" id="PF24836"/>
    </source>
</evidence>
<evidence type="ECO:0000256" key="1">
    <source>
        <dbReference type="ARBA" id="ARBA00022448"/>
    </source>
</evidence>
<evidence type="ECO:0000256" key="6">
    <source>
        <dbReference type="ARBA" id="ARBA00023075"/>
    </source>
</evidence>
<keyword evidence="1 8" id="KW-0813">Transport</keyword>
<evidence type="ECO:0000256" key="7">
    <source>
        <dbReference type="ARBA" id="ARBA00023201"/>
    </source>
</evidence>
<evidence type="ECO:0000313" key="13">
    <source>
        <dbReference type="Proteomes" id="UP000316304"/>
    </source>
</evidence>
<protein>
    <recommendedName>
        <fullName evidence="8">Na(+)-translocating NADH-quinone reductase subunit A</fullName>
        <shortName evidence="8">Na(+)-NQR subunit A</shortName>
        <shortName evidence="8">Na(+)-translocating NQR subunit A</shortName>
        <ecNumber evidence="8">7.2.1.1</ecNumber>
    </recommendedName>
    <alternativeName>
        <fullName evidence="8">NQR complex subunit A</fullName>
    </alternativeName>
    <alternativeName>
        <fullName evidence="8">NQR-1 subunit A</fullName>
    </alternativeName>
</protein>
<keyword evidence="3 8" id="KW-0520">NAD</keyword>
<keyword evidence="7 8" id="KW-0739">Sodium transport</keyword>
<accession>A0A5C6CKM7</accession>
<keyword evidence="5 8" id="KW-0406">Ion transport</keyword>
<comment type="similarity">
    <text evidence="8">Belongs to the NqrA family.</text>
</comment>
<comment type="catalytic activity">
    <reaction evidence="8">
        <text>a ubiquinone + n Na(+)(in) + NADH + H(+) = a ubiquinol + n Na(+)(out) + NAD(+)</text>
        <dbReference type="Rhea" id="RHEA:47748"/>
        <dbReference type="Rhea" id="RHEA-COMP:9565"/>
        <dbReference type="Rhea" id="RHEA-COMP:9566"/>
        <dbReference type="ChEBI" id="CHEBI:15378"/>
        <dbReference type="ChEBI" id="CHEBI:16389"/>
        <dbReference type="ChEBI" id="CHEBI:17976"/>
        <dbReference type="ChEBI" id="CHEBI:29101"/>
        <dbReference type="ChEBI" id="CHEBI:57540"/>
        <dbReference type="ChEBI" id="CHEBI:57945"/>
        <dbReference type="EC" id="7.2.1.1"/>
    </reaction>
</comment>
<dbReference type="Proteomes" id="UP000316304">
    <property type="component" value="Unassembled WGS sequence"/>
</dbReference>
<evidence type="ECO:0000256" key="2">
    <source>
        <dbReference type="ARBA" id="ARBA00022967"/>
    </source>
</evidence>
<dbReference type="InterPro" id="IPR022615">
    <property type="entry name" value="NqrA_C_domain"/>
</dbReference>
<dbReference type="PANTHER" id="PTHR37839">
    <property type="entry name" value="NA(+)-TRANSLOCATING NADH-QUINONE REDUCTASE SUBUNIT A"/>
    <property type="match status" value="1"/>
</dbReference>
<dbReference type="EC" id="7.2.1.1" evidence="8"/>
<dbReference type="EMBL" id="SJPT01000003">
    <property type="protein sequence ID" value="TWU24117.1"/>
    <property type="molecule type" value="Genomic_DNA"/>
</dbReference>
<dbReference type="NCBIfam" id="NF003759">
    <property type="entry name" value="PRK05352.1-2"/>
    <property type="match status" value="1"/>
</dbReference>
<proteinExistence type="inferred from homology"/>
<dbReference type="PANTHER" id="PTHR37839:SF1">
    <property type="entry name" value="NA(+)-TRANSLOCATING NADH-QUINONE REDUCTASE SUBUNIT A"/>
    <property type="match status" value="1"/>
</dbReference>
<evidence type="ECO:0000259" key="10">
    <source>
        <dbReference type="Pfam" id="PF11973"/>
    </source>
</evidence>
<evidence type="ECO:0000313" key="12">
    <source>
        <dbReference type="EMBL" id="TWU24117.1"/>
    </source>
</evidence>
<evidence type="ECO:0000259" key="9">
    <source>
        <dbReference type="Pfam" id="PF05896"/>
    </source>
</evidence>
<dbReference type="InterPro" id="IPR056147">
    <property type="entry name" value="NQRA_N"/>
</dbReference>
<name>A0A5C6CKM7_9BACT</name>
<dbReference type="HAMAP" id="MF_00425">
    <property type="entry name" value="NqrA"/>
    <property type="match status" value="1"/>
</dbReference>
<dbReference type="InterPro" id="IPR008703">
    <property type="entry name" value="NqrA"/>
</dbReference>
<comment type="caution">
    <text evidence="12">The sequence shown here is derived from an EMBL/GenBank/DDBJ whole genome shotgun (WGS) entry which is preliminary data.</text>
</comment>
<feature type="domain" description="Na(+)-translocating NADH-quinone reductase subunit A C-terminal" evidence="10">
    <location>
        <begin position="290"/>
        <end position="340"/>
    </location>
</feature>
<comment type="function">
    <text evidence="8">NQR complex catalyzes the reduction of ubiquinone-1 to ubiquinol by two successive reactions, coupled with the transport of Na(+) ions from the cytoplasm to the periplasm. NqrA to NqrE are probably involved in the second step, the conversion of ubisemiquinone to ubiquinol.</text>
</comment>
<evidence type="ECO:0000256" key="4">
    <source>
        <dbReference type="ARBA" id="ARBA00023053"/>
    </source>
</evidence>